<evidence type="ECO:0000256" key="9">
    <source>
        <dbReference type="ARBA" id="ARBA00022723"/>
    </source>
</evidence>
<dbReference type="RefSeq" id="WP_126415689.1">
    <property type="nucleotide sequence ID" value="NZ_LR134476.1"/>
</dbReference>
<reference evidence="19 20" key="1">
    <citation type="submission" date="2018-12" db="EMBL/GenBank/DDBJ databases">
        <authorList>
            <consortium name="Pathogen Informatics"/>
        </authorList>
    </citation>
    <scope>NUCLEOTIDE SEQUENCE [LARGE SCALE GENOMIC DNA]</scope>
    <source>
        <strain evidence="19 20">NCTC13354</strain>
    </source>
</reference>
<dbReference type="Gene3D" id="1.20.120.1760">
    <property type="match status" value="1"/>
</dbReference>
<keyword evidence="17" id="KW-1208">Phospholipid metabolism</keyword>
<keyword evidence="7 17" id="KW-0808">Transferase</keyword>
<protein>
    <recommendedName>
        <fullName evidence="14 17">Phosphatidylinositol phosphate synthase</fullName>
        <shortName evidence="17">PIP synthase</shortName>
        <ecNumber evidence="17">2.7.8.-</ecNumber>
    </recommendedName>
    <alternativeName>
        <fullName evidence="15 17">CDP-diacylglycerol--D-myo-inositol-3-phosphate 3-phosphatidyltransferase</fullName>
    </alternativeName>
</protein>
<evidence type="ECO:0000256" key="14">
    <source>
        <dbReference type="ARBA" id="ARBA00024082"/>
    </source>
</evidence>
<comment type="cofactor">
    <cofactor evidence="17">
        <name>Mg(2+)</name>
        <dbReference type="ChEBI" id="CHEBI:18420"/>
    </cofactor>
    <text evidence="17">Contains a di-nuclear catalytic Mg(2+) center.</text>
</comment>
<comment type="pathway">
    <text evidence="2 17">Phospholipid metabolism; phosphatidylinositol phosphate biosynthesis.</text>
</comment>
<comment type="subunit">
    <text evidence="5 17">Homodimer.</text>
</comment>
<comment type="subcellular location">
    <subcellularLocation>
        <location evidence="1 17">Cell membrane</location>
        <topology evidence="1 17">Multi-pass membrane protein</topology>
    </subcellularLocation>
</comment>
<keyword evidence="17" id="KW-0594">Phospholipid biosynthesis</keyword>
<keyword evidence="10 17" id="KW-0460">Magnesium</keyword>
<organism evidence="19 20">
    <name type="scientific">Trueperella bialowiezensis</name>
    <dbReference type="NCBI Taxonomy" id="312285"/>
    <lineage>
        <taxon>Bacteria</taxon>
        <taxon>Bacillati</taxon>
        <taxon>Actinomycetota</taxon>
        <taxon>Actinomycetes</taxon>
        <taxon>Actinomycetales</taxon>
        <taxon>Actinomycetaceae</taxon>
        <taxon>Trueperella</taxon>
    </lineage>
</organism>
<feature type="binding site" evidence="17">
    <location>
        <position position="87"/>
    </location>
    <ligand>
        <name>Mg(2+)</name>
        <dbReference type="ChEBI" id="CHEBI:18420"/>
        <label>2</label>
    </ligand>
</feature>
<comment type="catalytic activity">
    <reaction evidence="16 17">
        <text>a CDP-1,2-diacyl-sn-glycerol + 1D-myo-inositol 3-phosphate = a 1,2-diacyl-sn-glycero-3-phospho-(1D-myo-inositol-3-phosphate) + CMP + H(+)</text>
        <dbReference type="Rhea" id="RHEA:60504"/>
        <dbReference type="ChEBI" id="CHEBI:15378"/>
        <dbReference type="ChEBI" id="CHEBI:58088"/>
        <dbReference type="ChEBI" id="CHEBI:58332"/>
        <dbReference type="ChEBI" id="CHEBI:58401"/>
        <dbReference type="ChEBI" id="CHEBI:60377"/>
    </reaction>
</comment>
<feature type="binding site" evidence="17">
    <location>
        <position position="69"/>
    </location>
    <ligand>
        <name>Mg(2+)</name>
        <dbReference type="ChEBI" id="CHEBI:18420"/>
        <label>1</label>
    </ligand>
</feature>
<keyword evidence="11 17" id="KW-1133">Transmembrane helix</keyword>
<dbReference type="EMBL" id="LR134476">
    <property type="protein sequence ID" value="VEI12489.1"/>
    <property type="molecule type" value="Genomic_DNA"/>
</dbReference>
<accession>A0A3S4UXT0</accession>
<evidence type="ECO:0000256" key="1">
    <source>
        <dbReference type="ARBA" id="ARBA00004651"/>
    </source>
</evidence>
<keyword evidence="20" id="KW-1185">Reference proteome</keyword>
<evidence type="ECO:0000256" key="7">
    <source>
        <dbReference type="ARBA" id="ARBA00022679"/>
    </source>
</evidence>
<keyword evidence="6 17" id="KW-1003">Cell membrane</keyword>
<dbReference type="PROSITE" id="PS00379">
    <property type="entry name" value="CDP_ALCOHOL_P_TRANSF"/>
    <property type="match status" value="1"/>
</dbReference>
<dbReference type="NCBIfam" id="NF045883">
    <property type="entry name" value="PIPSynth"/>
    <property type="match status" value="1"/>
</dbReference>
<comment type="similarity">
    <text evidence="4 17 18">Belongs to the CDP-alcohol phosphatidyltransferase class-I family.</text>
</comment>
<evidence type="ECO:0000313" key="20">
    <source>
        <dbReference type="Proteomes" id="UP000269542"/>
    </source>
</evidence>
<dbReference type="Pfam" id="PF01066">
    <property type="entry name" value="CDP-OH_P_transf"/>
    <property type="match status" value="1"/>
</dbReference>
<proteinExistence type="inferred from homology"/>
<keyword evidence="8 17" id="KW-0812">Transmembrane</keyword>
<dbReference type="GO" id="GO:0000287">
    <property type="term" value="F:magnesium ion binding"/>
    <property type="evidence" value="ECO:0007669"/>
    <property type="project" value="UniProtKB-UniRule"/>
</dbReference>
<feature type="binding site" evidence="17">
    <location>
        <position position="74"/>
    </location>
    <ligand>
        <name>a CDP-1,2-diacyl-sn-glycerol</name>
        <dbReference type="ChEBI" id="CHEBI:58332"/>
    </ligand>
</feature>
<dbReference type="OrthoDB" id="116551at2"/>
<gene>
    <name evidence="19" type="primary">pgsA1</name>
    <name evidence="19" type="ORF">NCTC13354_00168</name>
</gene>
<dbReference type="Proteomes" id="UP000269542">
    <property type="component" value="Chromosome"/>
</dbReference>
<feature type="transmembrane region" description="Helical" evidence="17">
    <location>
        <begin position="178"/>
        <end position="196"/>
    </location>
</feature>
<evidence type="ECO:0000256" key="3">
    <source>
        <dbReference type="ARBA" id="ARBA00005189"/>
    </source>
</evidence>
<evidence type="ECO:0000256" key="5">
    <source>
        <dbReference type="ARBA" id="ARBA00011738"/>
    </source>
</evidence>
<sequence length="208" mass="21995">MLSSKGRPLAQVLFGPIARLFIKLGISANTVTVVGGIASSLSALFFFPQNMLLAGTIITTILVIFDNLDGQIARLTGTTSKWGAFLDSSMDRVSDGAIFAALALWGYWHADEAWRLAVVSGAIAACVAGSIVPYVRARAEGVGYTAAVGIAERADRLVAALVLVIATMLGAPHWVIGIGLWILAVLALITVIQRMVHVYRQMKDAGEA</sequence>
<feature type="transmembrane region" description="Helical" evidence="17">
    <location>
        <begin position="20"/>
        <end position="45"/>
    </location>
</feature>
<comment type="caution">
    <text evidence="17">Lacks conserved residue(s) required for the propagation of feature annotation.</text>
</comment>
<keyword evidence="17" id="KW-0444">Lipid biosynthesis</keyword>
<evidence type="ECO:0000256" key="12">
    <source>
        <dbReference type="ARBA" id="ARBA00023136"/>
    </source>
</evidence>
<feature type="binding site" evidence="17">
    <location>
        <position position="66"/>
    </location>
    <ligand>
        <name>Mg(2+)</name>
        <dbReference type="ChEBI" id="CHEBI:18420"/>
        <label>1</label>
    </ligand>
</feature>
<feature type="transmembrane region" description="Helical" evidence="17">
    <location>
        <begin position="114"/>
        <end position="135"/>
    </location>
</feature>
<dbReference type="InterPro" id="IPR048254">
    <property type="entry name" value="CDP_ALCOHOL_P_TRANSF_CS"/>
</dbReference>
<feature type="transmembrane region" description="Helical" evidence="17">
    <location>
        <begin position="51"/>
        <end position="68"/>
    </location>
</feature>
<evidence type="ECO:0000256" key="18">
    <source>
        <dbReference type="RuleBase" id="RU003750"/>
    </source>
</evidence>
<evidence type="ECO:0000256" key="4">
    <source>
        <dbReference type="ARBA" id="ARBA00010441"/>
    </source>
</evidence>
<evidence type="ECO:0000256" key="2">
    <source>
        <dbReference type="ARBA" id="ARBA00004805"/>
    </source>
</evidence>
<dbReference type="UniPathway" id="UPA00220"/>
<evidence type="ECO:0000256" key="8">
    <source>
        <dbReference type="ARBA" id="ARBA00022692"/>
    </source>
</evidence>
<evidence type="ECO:0000256" key="17">
    <source>
        <dbReference type="HAMAP-Rule" id="MF_02241"/>
    </source>
</evidence>
<evidence type="ECO:0000313" key="19">
    <source>
        <dbReference type="EMBL" id="VEI12489.1"/>
    </source>
</evidence>
<evidence type="ECO:0000256" key="16">
    <source>
        <dbReference type="ARBA" id="ARBA00048865"/>
    </source>
</evidence>
<dbReference type="GO" id="GO:0005886">
    <property type="term" value="C:plasma membrane"/>
    <property type="evidence" value="ECO:0007669"/>
    <property type="project" value="UniProtKB-SubCell"/>
</dbReference>
<evidence type="ECO:0000256" key="11">
    <source>
        <dbReference type="ARBA" id="ARBA00022989"/>
    </source>
</evidence>
<keyword evidence="12 17" id="KW-0472">Membrane</keyword>
<comment type="pathway">
    <text evidence="3">Lipid metabolism.</text>
</comment>
<dbReference type="AlphaFoldDB" id="A0A3S4UXT0"/>
<dbReference type="EC" id="2.7.8.-" evidence="17"/>
<feature type="binding site" evidence="17">
    <location>
        <position position="70"/>
    </location>
    <ligand>
        <name>a CDP-1,2-diacyl-sn-glycerol</name>
        <dbReference type="ChEBI" id="CHEBI:58332"/>
    </ligand>
</feature>
<dbReference type="KEGG" id="tbw:NCTC13354_00168"/>
<dbReference type="InterPro" id="IPR000462">
    <property type="entry name" value="CDP-OH_P_trans"/>
</dbReference>
<evidence type="ECO:0000256" key="6">
    <source>
        <dbReference type="ARBA" id="ARBA00022475"/>
    </source>
</evidence>
<dbReference type="HAMAP" id="MF_02241">
    <property type="entry name" value="PIP_synthase"/>
    <property type="match status" value="1"/>
</dbReference>
<dbReference type="InterPro" id="IPR043130">
    <property type="entry name" value="CDP-OH_PTrfase_TM_dom"/>
</dbReference>
<dbReference type="GO" id="GO:0016780">
    <property type="term" value="F:phosphotransferase activity, for other substituted phosphate groups"/>
    <property type="evidence" value="ECO:0007669"/>
    <property type="project" value="UniProtKB-UniRule"/>
</dbReference>
<feature type="binding site" evidence="17">
    <location>
        <position position="80"/>
    </location>
    <ligand>
        <name>a CDP-1,2-diacyl-sn-glycerol</name>
        <dbReference type="ChEBI" id="CHEBI:58332"/>
    </ligand>
</feature>
<feature type="active site" description="Proton acceptor" evidence="17">
    <location>
        <position position="91"/>
    </location>
</feature>
<evidence type="ECO:0000256" key="13">
    <source>
        <dbReference type="ARBA" id="ARBA00023935"/>
    </source>
</evidence>
<dbReference type="InterPro" id="IPR044268">
    <property type="entry name" value="PIP_synthase_PgsA1"/>
</dbReference>
<feature type="binding site" evidence="17">
    <location>
        <position position="66"/>
    </location>
    <ligand>
        <name>Mg(2+)</name>
        <dbReference type="ChEBI" id="CHEBI:18420"/>
        <label>2</label>
    </ligand>
</feature>
<comment type="function">
    <text evidence="17">Catalyzes the conjugation of the 1'-hydroxyl group of D-myo-inositol-3-phosphate (also named L-myo-inositol-1-phosphate) with a lipid tail of cytidine diphosphate diacylglycerol (CDP-DAG), forming phosphatidylinositol phosphate (PIP) and CMP. PIP is a precursor of phosphatidylinositol (PI) which is an essential lipid required for cell wall formation.</text>
</comment>
<evidence type="ECO:0000256" key="10">
    <source>
        <dbReference type="ARBA" id="ARBA00022842"/>
    </source>
</evidence>
<feature type="binding site" evidence="17">
    <location>
        <begin position="29"/>
        <end position="32"/>
    </location>
    <ligand>
        <name>a CDP-1,2-diacyl-sn-glycerol</name>
        <dbReference type="ChEBI" id="CHEBI:58332"/>
    </ligand>
</feature>
<evidence type="ECO:0000256" key="15">
    <source>
        <dbReference type="ARBA" id="ARBA00033137"/>
    </source>
</evidence>
<keyword evidence="9 17" id="KW-0479">Metal-binding</keyword>
<dbReference type="GO" id="GO:0008654">
    <property type="term" value="P:phospholipid biosynthetic process"/>
    <property type="evidence" value="ECO:0007669"/>
    <property type="project" value="UniProtKB-UniRule"/>
</dbReference>
<keyword evidence="17" id="KW-0443">Lipid metabolism</keyword>
<comment type="catalytic activity">
    <reaction evidence="13 17">
        <text>1,2-di-(9Z-octadecenoyl)-sn-glycero-3-cytidine-5'-diphosphate + 1D-myo-inositol 3-phosphate = 1,2-di-(9Z-octadecenoyl)-sn-glycero-3-phospho-(1D-myo-inositol-3-phosphate) + CMP + H(+)</text>
        <dbReference type="Rhea" id="RHEA:61216"/>
        <dbReference type="ChEBI" id="CHEBI:15378"/>
        <dbReference type="ChEBI" id="CHEBI:58401"/>
        <dbReference type="ChEBI" id="CHEBI:60377"/>
        <dbReference type="ChEBI" id="CHEBI:85356"/>
        <dbReference type="ChEBI" id="CHEBI:144472"/>
    </reaction>
</comment>
<feature type="binding site" evidence="17">
    <location>
        <position position="87"/>
    </location>
    <ligand>
        <name>Mg(2+)</name>
        <dbReference type="ChEBI" id="CHEBI:18420"/>
        <label>1</label>
    </ligand>
</feature>
<name>A0A3S4UXT0_9ACTO</name>
<feature type="binding site" evidence="17">
    <location>
        <position position="91"/>
    </location>
    <ligand>
        <name>Mg(2+)</name>
        <dbReference type="ChEBI" id="CHEBI:18420"/>
        <label>2</label>
    </ligand>
</feature>